<dbReference type="KEGG" id="crf:FRC0190_00198"/>
<protein>
    <submittedName>
        <fullName evidence="1">Uncharacterized protein</fullName>
    </submittedName>
</protein>
<accession>A0A6I8MFP2</accession>
<dbReference type="EMBL" id="LR738855">
    <property type="protein sequence ID" value="VZH84161.1"/>
    <property type="molecule type" value="Genomic_DNA"/>
</dbReference>
<dbReference type="Proteomes" id="UP000423525">
    <property type="component" value="Chromosome"/>
</dbReference>
<sequence length="52" mass="6350">MTMRTYKNPYPDSEDAVEIRFDHCRQRVAKHLAYLCRIHHSFCLPFPRLEEK</sequence>
<reference evidence="1 2" key="1">
    <citation type="submission" date="2019-11" db="EMBL/GenBank/DDBJ databases">
        <authorList>
            <person name="Brisse S."/>
        </authorList>
    </citation>
    <scope>NUCLEOTIDE SEQUENCE [LARGE SCALE GENOMIC DNA]</scope>
    <source>
        <strain evidence="1">FRC0190</strain>
    </source>
</reference>
<organism evidence="1 2">
    <name type="scientific">Corynebacterium rouxii</name>
    <dbReference type="NCBI Taxonomy" id="2719119"/>
    <lineage>
        <taxon>Bacteria</taxon>
        <taxon>Bacillati</taxon>
        <taxon>Actinomycetota</taxon>
        <taxon>Actinomycetes</taxon>
        <taxon>Mycobacteriales</taxon>
        <taxon>Corynebacteriaceae</taxon>
        <taxon>Corynebacterium</taxon>
    </lineage>
</organism>
<dbReference type="AlphaFoldDB" id="A0A6I8MFP2"/>
<gene>
    <name evidence="1" type="ORF">FRC0190_00198</name>
</gene>
<evidence type="ECO:0000313" key="1">
    <source>
        <dbReference type="EMBL" id="VZH84161.1"/>
    </source>
</evidence>
<evidence type="ECO:0000313" key="2">
    <source>
        <dbReference type="Proteomes" id="UP000423525"/>
    </source>
</evidence>
<name>A0A6I8MFP2_9CORY</name>
<proteinExistence type="predicted"/>